<dbReference type="EMBL" id="JAAAJB010000353">
    <property type="protein sequence ID" value="KAG0257632.1"/>
    <property type="molecule type" value="Genomic_DNA"/>
</dbReference>
<accession>A0A9P6U3G7</accession>
<comment type="caution">
    <text evidence="1">The sequence shown here is derived from an EMBL/GenBank/DDBJ whole genome shotgun (WGS) entry which is preliminary data.</text>
</comment>
<proteinExistence type="predicted"/>
<evidence type="ECO:0000313" key="2">
    <source>
        <dbReference type="Proteomes" id="UP000807716"/>
    </source>
</evidence>
<dbReference type="AlphaFoldDB" id="A0A9P6U3G7"/>
<evidence type="ECO:0000313" key="1">
    <source>
        <dbReference type="EMBL" id="KAG0257632.1"/>
    </source>
</evidence>
<keyword evidence="2" id="KW-1185">Reference proteome</keyword>
<dbReference type="Proteomes" id="UP000807716">
    <property type="component" value="Unassembled WGS sequence"/>
</dbReference>
<sequence length="206" mass="22758">MLVSVAVRAQSTDEIRCKAVAEFFQSRLPYVPDEKIENMAINGTIAKEMFPEIAKSLTEQGTYRFSAAFSQCKPSAEFILGGIDRSPYKSRSGKVHGLNVSGSHIKPPSPARRFSRLPSIPQGLDKYSFSRADGEAVAYGTEFKDGESKRICMIVPGWYCTGSLNLYTSGYKAPFHTDKFDQPVFFPAAKNGKPLYENGWITTSSS</sequence>
<name>A0A9P6U3G7_9FUNG</name>
<protein>
    <submittedName>
        <fullName evidence="1">Uncharacterized protein</fullName>
    </submittedName>
</protein>
<reference evidence="1" key="1">
    <citation type="journal article" date="2020" name="Fungal Divers.">
        <title>Resolving the Mortierellaceae phylogeny through synthesis of multi-gene phylogenetics and phylogenomics.</title>
        <authorList>
            <person name="Vandepol N."/>
            <person name="Liber J."/>
            <person name="Desiro A."/>
            <person name="Na H."/>
            <person name="Kennedy M."/>
            <person name="Barry K."/>
            <person name="Grigoriev I.V."/>
            <person name="Miller A.N."/>
            <person name="O'Donnell K."/>
            <person name="Stajich J.E."/>
            <person name="Bonito G."/>
        </authorList>
    </citation>
    <scope>NUCLEOTIDE SEQUENCE</scope>
    <source>
        <strain evidence="1">BC1065</strain>
    </source>
</reference>
<organism evidence="1 2">
    <name type="scientific">Actinomortierella ambigua</name>
    <dbReference type="NCBI Taxonomy" id="1343610"/>
    <lineage>
        <taxon>Eukaryota</taxon>
        <taxon>Fungi</taxon>
        <taxon>Fungi incertae sedis</taxon>
        <taxon>Mucoromycota</taxon>
        <taxon>Mortierellomycotina</taxon>
        <taxon>Mortierellomycetes</taxon>
        <taxon>Mortierellales</taxon>
        <taxon>Mortierellaceae</taxon>
        <taxon>Actinomortierella</taxon>
    </lineage>
</organism>
<gene>
    <name evidence="1" type="ORF">DFQ27_005022</name>
</gene>